<keyword evidence="4" id="KW-1185">Reference proteome</keyword>
<dbReference type="AlphaFoldDB" id="Q5JGY1"/>
<dbReference type="HOGENOM" id="CLU_2191158_0_0_2"/>
<dbReference type="EnsemblBacteria" id="BAD85563">
    <property type="protein sequence ID" value="BAD85563"/>
    <property type="gene ID" value="TK1374"/>
</dbReference>
<dbReference type="Gene3D" id="1.20.1260.80">
    <property type="match status" value="1"/>
</dbReference>
<keyword evidence="1" id="KW-0175">Coiled coil</keyword>
<organism evidence="3 4">
    <name type="scientific">Thermococcus kodakarensis (strain ATCC BAA-918 / JCM 12380 / KOD1)</name>
    <name type="common">Pyrococcus kodakaraensis (strain KOD1)</name>
    <dbReference type="NCBI Taxonomy" id="69014"/>
    <lineage>
        <taxon>Archaea</taxon>
        <taxon>Methanobacteriati</taxon>
        <taxon>Methanobacteriota</taxon>
        <taxon>Thermococci</taxon>
        <taxon>Thermococcales</taxon>
        <taxon>Thermococcaceae</taxon>
        <taxon>Thermococcus</taxon>
    </lineage>
</organism>
<dbReference type="Proteomes" id="UP000000536">
    <property type="component" value="Chromosome"/>
</dbReference>
<feature type="coiled-coil region" evidence="1">
    <location>
        <begin position="44"/>
        <end position="107"/>
    </location>
</feature>
<gene>
    <name evidence="3" type="ordered locus">TK1374</name>
</gene>
<proteinExistence type="predicted"/>
<dbReference type="PATRIC" id="fig|69014.16.peg.1339"/>
<evidence type="ECO:0000256" key="1">
    <source>
        <dbReference type="SAM" id="Coils"/>
    </source>
</evidence>
<keyword evidence="2" id="KW-0472">Membrane</keyword>
<accession>Q5JGY1</accession>
<name>Q5JGY1_THEKO</name>
<reference evidence="3 4" key="1">
    <citation type="journal article" date="2005" name="Genome Res.">
        <title>Complete genome sequence of the hyperthermophilic archaeon Thermococcus kodakaraensis KOD1 and comparison with Pyrococcus genomes.</title>
        <authorList>
            <person name="Fukui T."/>
            <person name="Atomi H."/>
            <person name="Kanai T."/>
            <person name="Matsumi R."/>
            <person name="Fujiwara S."/>
            <person name="Imanaka T."/>
        </authorList>
    </citation>
    <scope>NUCLEOTIDE SEQUENCE [LARGE SCALE GENOMIC DNA]</scope>
    <source>
        <strain evidence="4">ATCC BAA-918 / JCM 12380 / KOD1</strain>
    </source>
</reference>
<evidence type="ECO:0000313" key="4">
    <source>
        <dbReference type="Proteomes" id="UP000000536"/>
    </source>
</evidence>
<dbReference type="KEGG" id="tko:TK1374"/>
<evidence type="ECO:0000313" key="3">
    <source>
        <dbReference type="EMBL" id="BAD85563.1"/>
    </source>
</evidence>
<dbReference type="STRING" id="69014.TK1374"/>
<evidence type="ECO:0000256" key="2">
    <source>
        <dbReference type="SAM" id="Phobius"/>
    </source>
</evidence>
<keyword evidence="2" id="KW-0812">Transmembrane</keyword>
<protein>
    <submittedName>
        <fullName evidence="3">Uncharacterized protein</fullName>
    </submittedName>
</protein>
<keyword evidence="2" id="KW-1133">Transmembrane helix</keyword>
<dbReference type="EMBL" id="AP006878">
    <property type="protein sequence ID" value="BAD85563.1"/>
    <property type="molecule type" value="Genomic_DNA"/>
</dbReference>
<feature type="transmembrane region" description="Helical" evidence="2">
    <location>
        <begin position="12"/>
        <end position="31"/>
    </location>
</feature>
<dbReference type="InParanoid" id="Q5JGY1"/>
<sequence length="108" mass="12518">MPKMTTINIDISQIANTVLGIIISFLIIRVYQLGERSARNEEKIKENTEQFDKMNKTIENINKNILDLKERMSKVEKGLDDLPTLILTTLEKELANLENRIIRGEHHD</sequence>